<accession>A0A8S0W2Q1</accession>
<proteinExistence type="predicted"/>
<organism evidence="2 3">
    <name type="scientific">Cyclocybe aegerita</name>
    <name type="common">Black poplar mushroom</name>
    <name type="synonym">Agrocybe aegerita</name>
    <dbReference type="NCBI Taxonomy" id="1973307"/>
    <lineage>
        <taxon>Eukaryota</taxon>
        <taxon>Fungi</taxon>
        <taxon>Dikarya</taxon>
        <taxon>Basidiomycota</taxon>
        <taxon>Agaricomycotina</taxon>
        <taxon>Agaricomycetes</taxon>
        <taxon>Agaricomycetidae</taxon>
        <taxon>Agaricales</taxon>
        <taxon>Agaricineae</taxon>
        <taxon>Bolbitiaceae</taxon>
        <taxon>Cyclocybe</taxon>
    </lineage>
</organism>
<gene>
    <name evidence="2" type="ORF">AAE3_LOCUS2248</name>
</gene>
<comment type="caution">
    <text evidence="2">The sequence shown here is derived from an EMBL/GenBank/DDBJ whole genome shotgun (WGS) entry which is preliminary data.</text>
</comment>
<evidence type="ECO:0000313" key="2">
    <source>
        <dbReference type="EMBL" id="CAA7260024.1"/>
    </source>
</evidence>
<dbReference type="OrthoDB" id="3438340at2759"/>
<feature type="compositionally biased region" description="Basic residues" evidence="1">
    <location>
        <begin position="299"/>
        <end position="311"/>
    </location>
</feature>
<feature type="compositionally biased region" description="Polar residues" evidence="1">
    <location>
        <begin position="149"/>
        <end position="160"/>
    </location>
</feature>
<feature type="region of interest" description="Disordered" evidence="1">
    <location>
        <begin position="61"/>
        <end position="330"/>
    </location>
</feature>
<feature type="compositionally biased region" description="Low complexity" evidence="1">
    <location>
        <begin position="266"/>
        <end position="278"/>
    </location>
</feature>
<dbReference type="AlphaFoldDB" id="A0A8S0W2Q1"/>
<dbReference type="EMBL" id="CACVBS010000028">
    <property type="protein sequence ID" value="CAA7260024.1"/>
    <property type="molecule type" value="Genomic_DNA"/>
</dbReference>
<feature type="compositionally biased region" description="Low complexity" evidence="1">
    <location>
        <begin position="316"/>
        <end position="330"/>
    </location>
</feature>
<feature type="compositionally biased region" description="Pro residues" evidence="1">
    <location>
        <begin position="219"/>
        <end position="233"/>
    </location>
</feature>
<reference evidence="2 3" key="1">
    <citation type="submission" date="2020-01" db="EMBL/GenBank/DDBJ databases">
        <authorList>
            <person name="Gupta K D."/>
        </authorList>
    </citation>
    <scope>NUCLEOTIDE SEQUENCE [LARGE SCALE GENOMIC DNA]</scope>
</reference>
<evidence type="ECO:0000313" key="3">
    <source>
        <dbReference type="Proteomes" id="UP000467700"/>
    </source>
</evidence>
<name>A0A8S0W2Q1_CYCAE</name>
<dbReference type="Proteomes" id="UP000467700">
    <property type="component" value="Unassembled WGS sequence"/>
</dbReference>
<sequence>MSSDNIDEDSIDVEALQAQIDLSMSFAQGLVTSWMDPRKFPTNSHRNDLEKELSEYMKRPSRLGVGASIPEGHQSISRETARLKGKLVGSKRPREEDGVTAPKAEYDDEHESRATAIKKKHRLDPFDVVHGKKKNKAPPSSPPALSPQVGPSQSPKQANFGQKADEPTAGLNSFSPLDASPKKKKKKRKKLAEVQGDESLAKIASTSHQGSELPIREQTPPPPPTIAPAPSTPPQDLDEVHDELMAVSPATPTSPPMKLAQGKSIPADLLRRPLLNLTRPPPSDEESDDHVAETPSASPKKRKRKKKKKHQANGDPSPATPSTAPTIPAS</sequence>
<evidence type="ECO:0000256" key="1">
    <source>
        <dbReference type="SAM" id="MobiDB-lite"/>
    </source>
</evidence>
<protein>
    <submittedName>
        <fullName evidence="2">Uncharacterized protein</fullName>
    </submittedName>
</protein>
<keyword evidence="3" id="KW-1185">Reference proteome</keyword>